<protein>
    <recommendedName>
        <fullName evidence="4">Seed biotin-containing protein SBP65-like</fullName>
    </recommendedName>
</protein>
<comment type="caution">
    <text evidence="2">The sequence shown here is derived from an EMBL/GenBank/DDBJ whole genome shotgun (WGS) entry which is preliminary data.</text>
</comment>
<dbReference type="PANTHER" id="PTHR47877">
    <property type="entry name" value="LATE EMBRYOGENESIS ABUNDANT DOMAIN-CONTAINING PROTEIN / LEA DOMAIN-CONTAINING PROTEIN"/>
    <property type="match status" value="1"/>
</dbReference>
<feature type="compositionally biased region" description="Basic and acidic residues" evidence="1">
    <location>
        <begin position="1"/>
        <end position="24"/>
    </location>
</feature>
<feature type="compositionally biased region" description="Basic and acidic residues" evidence="1">
    <location>
        <begin position="390"/>
        <end position="403"/>
    </location>
</feature>
<sequence>MPSEKARRENTTTEREVYLERDSVPKMTTHFQSLTTKDSDGGKETRQRTNRELGSERERSANTVGASDKAGEARETNEVGAQFESLADKGTDIDASRDNDEKKRTAEGKSDGKGSTEAERAGKEDDGENKQLSLEEISKLRQKAQQNSVEALKGAQERYEKAKEKTGQGLGVTVEYAKEKGAQTKDTVREGAQRTSKQIAEKGSQAKDSVLEGAQKTTQYVTEKGTQAKDTLKQKGAQAKDTVLEGAQRTSQQIAEKGSQAKGTVLEGAQRTTQYATEKGSQAKDSVVEGAQKTSQRMAEKGTQAKDTVLEEKAATAKNATGEVALDVKDRAAVTGWTAAHYTTEKTVEGTKAAAKAVQGVTEKAAELAANSFNVAKQAAVSTGESITEDTARKKEEAERGLEARITVDSFIQQEEKEKQRPNQPRASAGKSIQKPQKNKRRSIICTSSKREAAFSVPLAKL</sequence>
<feature type="region of interest" description="Disordered" evidence="1">
    <location>
        <begin position="382"/>
        <end position="447"/>
    </location>
</feature>
<dbReference type="PANTHER" id="PTHR47877:SF3">
    <property type="entry name" value="LATE EMBRYOGENESIS ABUNDANT DOMAIN-CONTAINING PROTEIN _ LEA DOMAIN-CONTAINING PROTEIN"/>
    <property type="match status" value="1"/>
</dbReference>
<name>A0ABQ9MAG1_HEVBR</name>
<dbReference type="Proteomes" id="UP001174677">
    <property type="component" value="Chromosome 7"/>
</dbReference>
<accession>A0ABQ9MAG1</accession>
<feature type="compositionally biased region" description="Basic and acidic residues" evidence="1">
    <location>
        <begin position="86"/>
        <end position="124"/>
    </location>
</feature>
<gene>
    <name evidence="2" type="ORF">P3X46_012381</name>
</gene>
<dbReference type="EMBL" id="JARPOI010000007">
    <property type="protein sequence ID" value="KAJ9177131.1"/>
    <property type="molecule type" value="Genomic_DNA"/>
</dbReference>
<feature type="compositionally biased region" description="Polar residues" evidence="1">
    <location>
        <begin position="215"/>
        <end position="225"/>
    </location>
</feature>
<proteinExistence type="predicted"/>
<evidence type="ECO:0000313" key="2">
    <source>
        <dbReference type="EMBL" id="KAJ9177131.1"/>
    </source>
</evidence>
<reference evidence="2" key="1">
    <citation type="journal article" date="2023" name="Plant Biotechnol. J.">
        <title>Chromosome-level wild Hevea brasiliensis genome provides new tools for genomic-assisted breeding and valuable loci to elevate rubber yield.</title>
        <authorList>
            <person name="Cheng H."/>
            <person name="Song X."/>
            <person name="Hu Y."/>
            <person name="Wu T."/>
            <person name="Yang Q."/>
            <person name="An Z."/>
            <person name="Feng S."/>
            <person name="Deng Z."/>
            <person name="Wu W."/>
            <person name="Zeng X."/>
            <person name="Tu M."/>
            <person name="Wang X."/>
            <person name="Huang H."/>
        </authorList>
    </citation>
    <scope>NUCLEOTIDE SEQUENCE</scope>
    <source>
        <strain evidence="2">MT/VB/25A 57/8</strain>
    </source>
</reference>
<feature type="compositionally biased region" description="Basic and acidic residues" evidence="1">
    <location>
        <begin position="298"/>
        <end position="307"/>
    </location>
</feature>
<feature type="compositionally biased region" description="Basic and acidic residues" evidence="1">
    <location>
        <begin position="37"/>
        <end position="60"/>
    </location>
</feature>
<feature type="compositionally biased region" description="Polar residues" evidence="1">
    <location>
        <begin position="270"/>
        <end position="284"/>
    </location>
</feature>
<organism evidence="2 3">
    <name type="scientific">Hevea brasiliensis</name>
    <name type="common">Para rubber tree</name>
    <name type="synonym">Siphonia brasiliensis</name>
    <dbReference type="NCBI Taxonomy" id="3981"/>
    <lineage>
        <taxon>Eukaryota</taxon>
        <taxon>Viridiplantae</taxon>
        <taxon>Streptophyta</taxon>
        <taxon>Embryophyta</taxon>
        <taxon>Tracheophyta</taxon>
        <taxon>Spermatophyta</taxon>
        <taxon>Magnoliopsida</taxon>
        <taxon>eudicotyledons</taxon>
        <taxon>Gunneridae</taxon>
        <taxon>Pentapetalae</taxon>
        <taxon>rosids</taxon>
        <taxon>fabids</taxon>
        <taxon>Malpighiales</taxon>
        <taxon>Euphorbiaceae</taxon>
        <taxon>Crotonoideae</taxon>
        <taxon>Micrandreae</taxon>
        <taxon>Hevea</taxon>
    </lineage>
</organism>
<feature type="region of interest" description="Disordered" evidence="1">
    <location>
        <begin position="182"/>
        <end position="307"/>
    </location>
</feature>
<keyword evidence="3" id="KW-1185">Reference proteome</keyword>
<feature type="compositionally biased region" description="Basic and acidic residues" evidence="1">
    <location>
        <begin position="182"/>
        <end position="192"/>
    </location>
</feature>
<evidence type="ECO:0000256" key="1">
    <source>
        <dbReference type="SAM" id="MobiDB-lite"/>
    </source>
</evidence>
<feature type="region of interest" description="Disordered" evidence="1">
    <location>
        <begin position="1"/>
        <end position="167"/>
    </location>
</feature>
<evidence type="ECO:0000313" key="3">
    <source>
        <dbReference type="Proteomes" id="UP001174677"/>
    </source>
</evidence>
<feature type="compositionally biased region" description="Basic and acidic residues" evidence="1">
    <location>
        <begin position="155"/>
        <end position="166"/>
    </location>
</feature>
<evidence type="ECO:0008006" key="4">
    <source>
        <dbReference type="Google" id="ProtNLM"/>
    </source>
</evidence>